<dbReference type="PRINTS" id="PR00937">
    <property type="entry name" value="TBOX"/>
</dbReference>
<dbReference type="Pfam" id="PF10326">
    <property type="entry name" value="7TM_GPCR_Str"/>
    <property type="match status" value="1"/>
</dbReference>
<dbReference type="Pfam" id="PF00907">
    <property type="entry name" value="T-box"/>
    <property type="match status" value="1"/>
</dbReference>
<dbReference type="InterPro" id="IPR008967">
    <property type="entry name" value="p53-like_TF_DNA-bd_sf"/>
</dbReference>
<dbReference type="Gene3D" id="2.60.40.820">
    <property type="entry name" value="Transcription factor, T-box"/>
    <property type="match status" value="1"/>
</dbReference>
<feature type="transmembrane region" description="Helical" evidence="7">
    <location>
        <begin position="525"/>
        <end position="546"/>
    </location>
</feature>
<evidence type="ECO:0000256" key="6">
    <source>
        <dbReference type="SAM" id="MobiDB-lite"/>
    </source>
</evidence>
<proteinExistence type="predicted"/>
<evidence type="ECO:0000313" key="9">
    <source>
        <dbReference type="EMBL" id="PIC32515.1"/>
    </source>
</evidence>
<dbReference type="InterPro" id="IPR019428">
    <property type="entry name" value="7TM_GPCR_serpentine_rcpt_Str"/>
</dbReference>
<evidence type="ECO:0000256" key="7">
    <source>
        <dbReference type="SAM" id="Phobius"/>
    </source>
</evidence>
<name>A0A2G5TYY7_9PELO</name>
<feature type="transmembrane region" description="Helical" evidence="7">
    <location>
        <begin position="645"/>
        <end position="669"/>
    </location>
</feature>
<keyword evidence="4 5" id="KW-0539">Nucleus</keyword>
<evidence type="ECO:0000259" key="8">
    <source>
        <dbReference type="PROSITE" id="PS50252"/>
    </source>
</evidence>
<feature type="compositionally biased region" description="Polar residues" evidence="6">
    <location>
        <begin position="312"/>
        <end position="327"/>
    </location>
</feature>
<dbReference type="InterPro" id="IPR046360">
    <property type="entry name" value="T-box_DNA-bd"/>
</dbReference>
<dbReference type="PANTHER" id="PTHR22943:SF251">
    <property type="entry name" value="SEVEN TM RECEPTOR"/>
    <property type="match status" value="1"/>
</dbReference>
<dbReference type="OrthoDB" id="7442607at2759"/>
<evidence type="ECO:0000256" key="1">
    <source>
        <dbReference type="ARBA" id="ARBA00023015"/>
    </source>
</evidence>
<dbReference type="EMBL" id="PDUG01000004">
    <property type="protein sequence ID" value="PIC32515.1"/>
    <property type="molecule type" value="Genomic_DNA"/>
</dbReference>
<evidence type="ECO:0000256" key="3">
    <source>
        <dbReference type="ARBA" id="ARBA00023163"/>
    </source>
</evidence>
<dbReference type="STRING" id="1611254.A0A2G5TYY7"/>
<dbReference type="SUPFAM" id="SSF81321">
    <property type="entry name" value="Family A G protein-coupled receptor-like"/>
    <property type="match status" value="1"/>
</dbReference>
<dbReference type="SUPFAM" id="SSF49417">
    <property type="entry name" value="p53-like transcription factors"/>
    <property type="match status" value="1"/>
</dbReference>
<keyword evidence="7" id="KW-0812">Transmembrane</keyword>
<dbReference type="CDD" id="cd00182">
    <property type="entry name" value="T-box"/>
    <property type="match status" value="1"/>
</dbReference>
<evidence type="ECO:0000313" key="10">
    <source>
        <dbReference type="Proteomes" id="UP000230233"/>
    </source>
</evidence>
<keyword evidence="10" id="KW-1185">Reference proteome</keyword>
<keyword evidence="3" id="KW-0804">Transcription</keyword>
<reference evidence="10" key="1">
    <citation type="submission" date="2017-10" db="EMBL/GenBank/DDBJ databases">
        <title>Rapid genome shrinkage in a self-fertile nematode reveals novel sperm competition proteins.</title>
        <authorList>
            <person name="Yin D."/>
            <person name="Schwarz E.M."/>
            <person name="Thomas C.G."/>
            <person name="Felde R.L."/>
            <person name="Korf I.F."/>
            <person name="Cutter A.D."/>
            <person name="Schartner C.M."/>
            <person name="Ralston E.J."/>
            <person name="Meyer B.J."/>
            <person name="Haag E.S."/>
        </authorList>
    </citation>
    <scope>NUCLEOTIDE SEQUENCE [LARGE SCALE GENOMIC DNA]</scope>
    <source>
        <strain evidence="10">JU1422</strain>
    </source>
</reference>
<dbReference type="GO" id="GO:0045893">
    <property type="term" value="P:positive regulation of DNA-templated transcription"/>
    <property type="evidence" value="ECO:0007669"/>
    <property type="project" value="InterPro"/>
</dbReference>
<keyword evidence="1" id="KW-0805">Transcription regulation</keyword>
<keyword evidence="2 5" id="KW-0238">DNA-binding</keyword>
<evidence type="ECO:0000256" key="4">
    <source>
        <dbReference type="ARBA" id="ARBA00023242"/>
    </source>
</evidence>
<dbReference type="PROSITE" id="PS50252">
    <property type="entry name" value="TBOX_3"/>
    <property type="match status" value="1"/>
</dbReference>
<gene>
    <name evidence="9" type="primary">Cnig_chr_IV.g12820</name>
    <name evidence="9" type="ORF">B9Z55_012820</name>
</gene>
<protein>
    <recommendedName>
        <fullName evidence="8">T-box domain-containing protein</fullName>
    </recommendedName>
</protein>
<feature type="transmembrane region" description="Helical" evidence="7">
    <location>
        <begin position="594"/>
        <end position="616"/>
    </location>
</feature>
<dbReference type="GO" id="GO:0038022">
    <property type="term" value="F:G protein-coupled olfactory receptor activity"/>
    <property type="evidence" value="ECO:0007669"/>
    <property type="project" value="TreeGrafter"/>
</dbReference>
<dbReference type="GO" id="GO:0003677">
    <property type="term" value="F:DNA binding"/>
    <property type="evidence" value="ECO:0007669"/>
    <property type="project" value="UniProtKB-UniRule"/>
</dbReference>
<comment type="caution">
    <text evidence="9">The sequence shown here is derived from an EMBL/GenBank/DDBJ whole genome shotgun (WGS) entry which is preliminary data.</text>
</comment>
<dbReference type="GO" id="GO:0005886">
    <property type="term" value="C:plasma membrane"/>
    <property type="evidence" value="ECO:0007669"/>
    <property type="project" value="TreeGrafter"/>
</dbReference>
<dbReference type="InterPro" id="IPR036960">
    <property type="entry name" value="T-box_sf"/>
</dbReference>
<comment type="caution">
    <text evidence="5">Lacks conserved residue(s) required for the propagation of feature annotation.</text>
</comment>
<feature type="compositionally biased region" description="Polar residues" evidence="6">
    <location>
        <begin position="349"/>
        <end position="364"/>
    </location>
</feature>
<keyword evidence="7" id="KW-0472">Membrane</keyword>
<evidence type="ECO:0000256" key="5">
    <source>
        <dbReference type="PROSITE-ProRule" id="PRU00201"/>
    </source>
</evidence>
<feature type="transmembrane region" description="Helical" evidence="7">
    <location>
        <begin position="484"/>
        <end position="505"/>
    </location>
</feature>
<accession>A0A2G5TYY7</accession>
<feature type="compositionally biased region" description="Low complexity" evidence="6">
    <location>
        <begin position="277"/>
        <end position="292"/>
    </location>
</feature>
<dbReference type="SMART" id="SM00425">
    <property type="entry name" value="TBOX"/>
    <property type="match status" value="1"/>
</dbReference>
<dbReference type="GO" id="GO:0042048">
    <property type="term" value="P:olfactory behavior"/>
    <property type="evidence" value="ECO:0007669"/>
    <property type="project" value="TreeGrafter"/>
</dbReference>
<dbReference type="GO" id="GO:0003700">
    <property type="term" value="F:DNA-binding transcription factor activity"/>
    <property type="evidence" value="ECO:0007669"/>
    <property type="project" value="InterPro"/>
</dbReference>
<feature type="compositionally biased region" description="Low complexity" evidence="6">
    <location>
        <begin position="299"/>
        <end position="311"/>
    </location>
</feature>
<dbReference type="GO" id="GO:0005634">
    <property type="term" value="C:nucleus"/>
    <property type="evidence" value="ECO:0007669"/>
    <property type="project" value="UniProtKB-SubCell"/>
</dbReference>
<comment type="subcellular location">
    <subcellularLocation>
        <location evidence="5">Nucleus</location>
    </subcellularLocation>
</comment>
<evidence type="ECO:0000256" key="2">
    <source>
        <dbReference type="ARBA" id="ARBA00023125"/>
    </source>
</evidence>
<organism evidence="9 10">
    <name type="scientific">Caenorhabditis nigoni</name>
    <dbReference type="NCBI Taxonomy" id="1611254"/>
    <lineage>
        <taxon>Eukaryota</taxon>
        <taxon>Metazoa</taxon>
        <taxon>Ecdysozoa</taxon>
        <taxon>Nematoda</taxon>
        <taxon>Chromadorea</taxon>
        <taxon>Rhabditida</taxon>
        <taxon>Rhabditina</taxon>
        <taxon>Rhabditomorpha</taxon>
        <taxon>Rhabditoidea</taxon>
        <taxon>Rhabditidae</taxon>
        <taxon>Peloderinae</taxon>
        <taxon>Caenorhabditis</taxon>
    </lineage>
</organism>
<keyword evidence="7" id="KW-1133">Transmembrane helix</keyword>
<sequence>MYNFQMQQPPPHDYNLNPGIYGVHPVHGQQQMPTHQPIQSEVQIQLKQQEQWMKLHRFKGGNEMLVLVYGKSLFPKIQYQVRHLNASQTYIVGIKMKLLKPRKFVHAKGAGWKLNMDSDELPEKESNEVFITESGENLMKIGIDFGHVKIYNEKILKDGEVPEAPEKLNESISCKVYLRCLYVPVLTIYENDRNTVISQFQFDETQFMTVSRYNNEEVIEFKKQNDKYVAVWCRNKKGKRQEKAELKKAAQLAKIDLAMKARRSKKNEKKLKGCQDVSSGTSPVSSMSSPSSDAVLPYSGSPVSSILSSSSGPTPNGFRSPQSLSGYDSTDTSTSSNLPRPSISPPDVLSNQIVPPQASTSSGAARNHFCGSEFSNASSSSEISCFELSPPMQENPNPSMPSQVFPNPMANYSNPMAANASHSNPMASNLNYSNPMTPASYSNPMAPSTCNMNCNNPMAPTTFNANYCGPMTSHPNYSCFKYSIFWALTCASFQAIFVVTSINFIFRYFALERQGRLKYFAGKRLLLWIVAPWVMGTMSMTSTILMGPRESMTERLRPDLLRRFNLNIDKTTYSGCFYYTIDEFGNYYINWRELWYVSILNVMIWVSLFSILYFGYKSYKIVKGLIAQGESEYSRNLQAQLYKALVAQTLIPVFFIFIPVILYFISPYIGLCNDWAALLLQTLCQLYPFLDPIPIIFLVDDYRNAFLSFFRRVLSKNQVASVQVYEPNQDSLSP</sequence>
<dbReference type="AlphaFoldDB" id="A0A2G5TYY7"/>
<feature type="transmembrane region" description="Helical" evidence="7">
    <location>
        <begin position="675"/>
        <end position="699"/>
    </location>
</feature>
<feature type="domain" description="T-box" evidence="8">
    <location>
        <begin position="46"/>
        <end position="228"/>
    </location>
</feature>
<dbReference type="Proteomes" id="UP000230233">
    <property type="component" value="Chromosome IV"/>
</dbReference>
<dbReference type="PANTHER" id="PTHR22943">
    <property type="entry name" value="7-TRANSMEMBRANE DOMAIN RECEPTOR C.ELEGANS"/>
    <property type="match status" value="1"/>
</dbReference>
<feature type="region of interest" description="Disordered" evidence="6">
    <location>
        <begin position="263"/>
        <end position="365"/>
    </location>
</feature>